<name>A0A8T0IB65_CERPU</name>
<comment type="caution">
    <text evidence="1">The sequence shown here is derived from an EMBL/GenBank/DDBJ whole genome shotgun (WGS) entry which is preliminary data.</text>
</comment>
<organism evidence="1 2">
    <name type="scientific">Ceratodon purpureus</name>
    <name type="common">Fire moss</name>
    <name type="synonym">Dicranum purpureum</name>
    <dbReference type="NCBI Taxonomy" id="3225"/>
    <lineage>
        <taxon>Eukaryota</taxon>
        <taxon>Viridiplantae</taxon>
        <taxon>Streptophyta</taxon>
        <taxon>Embryophyta</taxon>
        <taxon>Bryophyta</taxon>
        <taxon>Bryophytina</taxon>
        <taxon>Bryopsida</taxon>
        <taxon>Dicranidae</taxon>
        <taxon>Pseudoditrichales</taxon>
        <taxon>Ditrichaceae</taxon>
        <taxon>Ceratodon</taxon>
    </lineage>
</organism>
<reference evidence="1" key="1">
    <citation type="submission" date="2020-06" db="EMBL/GenBank/DDBJ databases">
        <title>WGS assembly of Ceratodon purpureus strain R40.</title>
        <authorList>
            <person name="Carey S.B."/>
            <person name="Jenkins J."/>
            <person name="Shu S."/>
            <person name="Lovell J.T."/>
            <person name="Sreedasyam A."/>
            <person name="Maumus F."/>
            <person name="Tiley G.P."/>
            <person name="Fernandez-Pozo N."/>
            <person name="Barry K."/>
            <person name="Chen C."/>
            <person name="Wang M."/>
            <person name="Lipzen A."/>
            <person name="Daum C."/>
            <person name="Saski C.A."/>
            <person name="Payton A.C."/>
            <person name="Mcbreen J.C."/>
            <person name="Conrad R.E."/>
            <person name="Kollar L.M."/>
            <person name="Olsson S."/>
            <person name="Huttunen S."/>
            <person name="Landis J.B."/>
            <person name="Wickett N.J."/>
            <person name="Johnson M.G."/>
            <person name="Rensing S.A."/>
            <person name="Grimwood J."/>
            <person name="Schmutz J."/>
            <person name="Mcdaniel S.F."/>
        </authorList>
    </citation>
    <scope>NUCLEOTIDE SEQUENCE</scope>
    <source>
        <strain evidence="1">R40</strain>
    </source>
</reference>
<accession>A0A8T0IB65</accession>
<keyword evidence="2" id="KW-1185">Reference proteome</keyword>
<dbReference type="EMBL" id="CM026424">
    <property type="protein sequence ID" value="KAG0580189.1"/>
    <property type="molecule type" value="Genomic_DNA"/>
</dbReference>
<evidence type="ECO:0000313" key="1">
    <source>
        <dbReference type="EMBL" id="KAG0580189.1"/>
    </source>
</evidence>
<gene>
    <name evidence="1" type="ORF">KC19_4G154700</name>
</gene>
<protein>
    <submittedName>
        <fullName evidence="1">Uncharacterized protein</fullName>
    </submittedName>
</protein>
<sequence length="187" mass="21087">MNVNGAPLPTCRESCKVIWEGQMLTARAYVGGERLRVAAMEASLQSNLALLQAWEKKLSALGWNLIYEEAMAQSLKALFRSDEVLEAHSVMENDARRNQQSVQQVCHETREMVIDFEKKVTTAKLALQIWEDLLRVLETKTDTHVSALLEMLTGDSATTSMETVSKMWSLTCVCGDPTCFFPIRPRF</sequence>
<proteinExistence type="predicted"/>
<evidence type="ECO:0000313" key="2">
    <source>
        <dbReference type="Proteomes" id="UP000822688"/>
    </source>
</evidence>
<dbReference type="AlphaFoldDB" id="A0A8T0IB65"/>
<dbReference type="Proteomes" id="UP000822688">
    <property type="component" value="Chromosome 4"/>
</dbReference>